<evidence type="ECO:0000313" key="13">
    <source>
        <dbReference type="Proteomes" id="UP000694569"/>
    </source>
</evidence>
<evidence type="ECO:0000259" key="11">
    <source>
        <dbReference type="PROSITE" id="PS50156"/>
    </source>
</evidence>
<feature type="transmembrane region" description="Helical" evidence="10">
    <location>
        <begin position="396"/>
        <end position="419"/>
    </location>
</feature>
<reference evidence="12" key="1">
    <citation type="submission" date="2025-08" db="UniProtKB">
        <authorList>
            <consortium name="Ensembl"/>
        </authorList>
    </citation>
    <scope>IDENTIFICATION</scope>
</reference>
<feature type="transmembrane region" description="Helical" evidence="10">
    <location>
        <begin position="327"/>
        <end position="345"/>
    </location>
</feature>
<evidence type="ECO:0000256" key="2">
    <source>
        <dbReference type="ARBA" id="ARBA00022475"/>
    </source>
</evidence>
<dbReference type="AlphaFoldDB" id="A0A8C5Q1N4"/>
<evidence type="ECO:0000256" key="10">
    <source>
        <dbReference type="SAM" id="Phobius"/>
    </source>
</evidence>
<comment type="function">
    <text evidence="7">May play a role in sperm development or sperm function. However, does not appear to have an essential role in spermatogenesis or male fertility.</text>
</comment>
<keyword evidence="2" id="KW-1003">Cell membrane</keyword>
<feature type="transmembrane region" description="Helical" evidence="10">
    <location>
        <begin position="29"/>
        <end position="49"/>
    </location>
</feature>
<evidence type="ECO:0000256" key="8">
    <source>
        <dbReference type="ARBA" id="ARBA00060429"/>
    </source>
</evidence>
<feature type="transmembrane region" description="Helical" evidence="10">
    <location>
        <begin position="773"/>
        <end position="799"/>
    </location>
</feature>
<evidence type="ECO:0000256" key="5">
    <source>
        <dbReference type="ARBA" id="ARBA00023136"/>
    </source>
</evidence>
<dbReference type="PROSITE" id="PS50156">
    <property type="entry name" value="SSD"/>
    <property type="match status" value="1"/>
</dbReference>
<name>A0A8C5Q1N4_9ANUR</name>
<protein>
    <recommendedName>
        <fullName evidence="9">Patched domain-containing protein 3</fullName>
    </recommendedName>
</protein>
<dbReference type="GO" id="GO:0016020">
    <property type="term" value="C:membrane"/>
    <property type="evidence" value="ECO:0007669"/>
    <property type="project" value="InterPro"/>
</dbReference>
<organism evidence="12 13">
    <name type="scientific">Leptobrachium leishanense</name>
    <name type="common">Leishan spiny toad</name>
    <dbReference type="NCBI Taxonomy" id="445787"/>
    <lineage>
        <taxon>Eukaryota</taxon>
        <taxon>Metazoa</taxon>
        <taxon>Chordata</taxon>
        <taxon>Craniata</taxon>
        <taxon>Vertebrata</taxon>
        <taxon>Euteleostomi</taxon>
        <taxon>Amphibia</taxon>
        <taxon>Batrachia</taxon>
        <taxon>Anura</taxon>
        <taxon>Pelobatoidea</taxon>
        <taxon>Megophryidae</taxon>
        <taxon>Leptobrachium</taxon>
    </lineage>
</organism>
<dbReference type="Gene3D" id="1.20.1640.10">
    <property type="entry name" value="Multidrug efflux transporter AcrB transmembrane domain"/>
    <property type="match status" value="2"/>
</dbReference>
<dbReference type="FunFam" id="1.20.1640.10:FF:000013">
    <property type="entry name" value="PaTched Related family"/>
    <property type="match status" value="1"/>
</dbReference>
<feature type="transmembrane region" description="Helical" evidence="10">
    <location>
        <begin position="365"/>
        <end position="384"/>
    </location>
</feature>
<feature type="domain" description="SSD" evidence="11">
    <location>
        <begin position="262"/>
        <end position="419"/>
    </location>
</feature>
<evidence type="ECO:0000256" key="1">
    <source>
        <dbReference type="ARBA" id="ARBA00005585"/>
    </source>
</evidence>
<evidence type="ECO:0000256" key="4">
    <source>
        <dbReference type="ARBA" id="ARBA00022989"/>
    </source>
</evidence>
<evidence type="ECO:0000256" key="6">
    <source>
        <dbReference type="ARBA" id="ARBA00023180"/>
    </source>
</evidence>
<keyword evidence="6" id="KW-0325">Glycoprotein</keyword>
<keyword evidence="3 10" id="KW-0812">Transmembrane</keyword>
<keyword evidence="5 10" id="KW-0472">Membrane</keyword>
<dbReference type="InterPro" id="IPR003392">
    <property type="entry name" value="PTHD_SSD"/>
</dbReference>
<dbReference type="Ensembl" id="ENSLLET00000032715.1">
    <property type="protein sequence ID" value="ENSLLEP00000031503.1"/>
    <property type="gene ID" value="ENSLLEG00000019940.1"/>
</dbReference>
<feature type="transmembrane region" description="Helical" evidence="10">
    <location>
        <begin position="710"/>
        <end position="730"/>
    </location>
</feature>
<evidence type="ECO:0000256" key="9">
    <source>
        <dbReference type="ARBA" id="ARBA00074262"/>
    </source>
</evidence>
<evidence type="ECO:0000256" key="3">
    <source>
        <dbReference type="ARBA" id="ARBA00022692"/>
    </source>
</evidence>
<dbReference type="GO" id="GO:0097225">
    <property type="term" value="C:sperm midpiece"/>
    <property type="evidence" value="ECO:0007669"/>
    <property type="project" value="UniProtKB-ARBA"/>
</dbReference>
<dbReference type="SUPFAM" id="SSF82866">
    <property type="entry name" value="Multidrug efflux transporter AcrB transmembrane domain"/>
    <property type="match status" value="2"/>
</dbReference>
<dbReference type="Pfam" id="PF02460">
    <property type="entry name" value="Patched"/>
    <property type="match status" value="1"/>
</dbReference>
<dbReference type="PANTHER" id="PTHR10796">
    <property type="entry name" value="PATCHED-RELATED"/>
    <property type="match status" value="1"/>
</dbReference>
<comment type="subcellular location">
    <subcellularLocation>
        <location evidence="8">Cell projection</location>
        <location evidence="8">Cilium</location>
        <location evidence="8">Flagellum membrane</location>
        <topology evidence="8">Multi-pass membrane protein</topology>
    </subcellularLocation>
</comment>
<comment type="similarity">
    <text evidence="1">Belongs to the patched family.</text>
</comment>
<feature type="transmembrane region" description="Helical" evidence="10">
    <location>
        <begin position="736"/>
        <end position="761"/>
    </location>
</feature>
<dbReference type="GeneTree" id="ENSGT00940000158727"/>
<dbReference type="OrthoDB" id="6510177at2759"/>
<dbReference type="InterPro" id="IPR000731">
    <property type="entry name" value="SSD"/>
</dbReference>
<proteinExistence type="inferred from homology"/>
<dbReference type="InterPro" id="IPR051697">
    <property type="entry name" value="Patched_domain-protein"/>
</dbReference>
<feature type="transmembrane region" description="Helical" evidence="10">
    <location>
        <begin position="262"/>
        <end position="279"/>
    </location>
</feature>
<sequence length="944" mass="107192">MSACHTDCLEKPLSKGFRYLGKVIARHPWWFVVVPVTLSVGFGAGFCFLEERQISNLENQFTPVEGAAKKERDFVRIHFPVNYSGHFSVERMYEEGTFASLVIVSTSDNLLNKSVFEDLYTLDKAVRNLTCDPGIGFHQLCAKVNDSMCLLANPLLAFVRIIEEMTLTYPMFQDTISLGLYLGGVTLGPQNTVLKARALRLLYYLRDENDQERANSLRWLDHFIITIPKKIRDLQLKSIQVSVYYSTSISLEKQLESNTKTVIPYFSITYVVTILFSIASCMRLDNIRNKVWVAAFGVLSPGLAILTSFGLLLICGVPFSITVVNSPFLILGVGVDNMFILISCWQQTKLRSNVEERMADTYQDAAVSITITTLTDIIAFYIGLMTHFPSVQSFCLYSGTALVFCYLYCICFFGAVLALNGRRESENRHWLTCLKVSETQEPQNGPSYTTCCFQESLDATQEYEIEHPITGFFQKYYGPFLTNYWTKLLVFFLYLAYFIVSVFGCVQIQEGIDIRHLANHGSYLTHYFNVDALYFSEYGPRVMVVISNKMDYWEIKTRQDIEACMQELEGNYYVAKEFSVSWLRSYERLSAAAGLNITGKVNFFKHLNKLYTAYPAFKQDLDLHGNEVQASRFFIQTFHLITGRNGKDMLIQLREIAAICSVKLIVYHPIFIYLDQYFIIIQTAIQNIMVATAVMLVISLLFIPNPLCSLWVTFAIISIILGVIGFMGYWKVNLDSISMITLVICIGFSVDSSAHIAYAYVSSKKVTANDRVIDALHVLGCPIVQGASSTVLGILALSVADSYIFKTFFKIMFLVITFGVLHGLIFIPVFLTLLGEYEITCVKKIKPQTVSIIATTEIFWPCPEACENQVRMQELPGYVSPMTCGVNVADLYNFYCYKDWKSGAFMDVTENGVKVEDEYKNTQLQYRRRMLQLYLEGKIDPDCP</sequence>
<accession>A0A8C5Q1N4</accession>
<evidence type="ECO:0000256" key="7">
    <source>
        <dbReference type="ARBA" id="ARBA00057027"/>
    </source>
</evidence>
<keyword evidence="4 10" id="KW-1133">Transmembrane helix</keyword>
<feature type="transmembrane region" description="Helical" evidence="10">
    <location>
        <begin position="291"/>
        <end position="315"/>
    </location>
</feature>
<dbReference type="Proteomes" id="UP000694569">
    <property type="component" value="Unplaced"/>
</dbReference>
<feature type="transmembrane region" description="Helical" evidence="10">
    <location>
        <begin position="811"/>
        <end position="834"/>
    </location>
</feature>
<feature type="transmembrane region" description="Helical" evidence="10">
    <location>
        <begin position="680"/>
        <end position="703"/>
    </location>
</feature>
<dbReference type="PANTHER" id="PTHR10796:SF60">
    <property type="entry name" value="PATCHED DOMAIN-CONTAINING PROTEIN 3"/>
    <property type="match status" value="1"/>
</dbReference>
<feature type="transmembrane region" description="Helical" evidence="10">
    <location>
        <begin position="484"/>
        <end position="506"/>
    </location>
</feature>
<evidence type="ECO:0000313" key="12">
    <source>
        <dbReference type="Ensembl" id="ENSLLEP00000031503.1"/>
    </source>
</evidence>
<keyword evidence="13" id="KW-1185">Reference proteome</keyword>
<reference evidence="12" key="2">
    <citation type="submission" date="2025-09" db="UniProtKB">
        <authorList>
            <consortium name="Ensembl"/>
        </authorList>
    </citation>
    <scope>IDENTIFICATION</scope>
</reference>